<evidence type="ECO:0000256" key="1">
    <source>
        <dbReference type="SAM" id="SignalP"/>
    </source>
</evidence>
<dbReference type="InterPro" id="IPR019619">
    <property type="entry name" value="DUF2490"/>
</dbReference>
<dbReference type="Pfam" id="PF10677">
    <property type="entry name" value="DUF2490"/>
    <property type="match status" value="1"/>
</dbReference>
<gene>
    <name evidence="2" type="ORF">AMJ87_02890</name>
</gene>
<dbReference type="Proteomes" id="UP000051096">
    <property type="component" value="Unassembled WGS sequence"/>
</dbReference>
<keyword evidence="1" id="KW-0732">Signal</keyword>
<dbReference type="EMBL" id="LJUO01000016">
    <property type="protein sequence ID" value="KPK73082.1"/>
    <property type="molecule type" value="Genomic_DNA"/>
</dbReference>
<comment type="caution">
    <text evidence="2">The sequence shown here is derived from an EMBL/GenBank/DDBJ whole genome shotgun (WGS) entry which is preliminary data.</text>
</comment>
<accession>A0A0S8GN69</accession>
<sequence>MRRILVLLCLLTCMRMVHAEHHPRGGRFWTYANLTAVMSPQWAFVAMPGIRYEFARSDPISFAPASKLYFLEFLAGPVYTVRFTPSFSLKLPLWYYYMGYPVNATDDYYYSHNIEFLPIFELKNTNLTLTSRTIFHNTIYATIYETIEERSGYGLVIRELLKLDYQFNKTVGIVIGEEPFWGIIEDSDALANVLGYWPKGFRLNRVYTGLTIRVGQSCMISPQYVYETSYDSGEVVAENHYVFITFTRVLKLF</sequence>
<dbReference type="AlphaFoldDB" id="A0A0S8GN69"/>
<feature type="chain" id="PRO_5006647073" evidence="1">
    <location>
        <begin position="20"/>
        <end position="253"/>
    </location>
</feature>
<evidence type="ECO:0000313" key="2">
    <source>
        <dbReference type="EMBL" id="KPK73082.1"/>
    </source>
</evidence>
<proteinExistence type="predicted"/>
<organism evidence="2 3">
    <name type="scientific">candidate division WOR_3 bacterium SM23_60</name>
    <dbReference type="NCBI Taxonomy" id="1703780"/>
    <lineage>
        <taxon>Bacteria</taxon>
        <taxon>Bacteria division WOR-3</taxon>
    </lineage>
</organism>
<reference evidence="2 3" key="1">
    <citation type="journal article" date="2015" name="Microbiome">
        <title>Genomic resolution of linkages in carbon, nitrogen, and sulfur cycling among widespread estuary sediment bacteria.</title>
        <authorList>
            <person name="Baker B.J."/>
            <person name="Lazar C.S."/>
            <person name="Teske A.P."/>
            <person name="Dick G.J."/>
        </authorList>
    </citation>
    <scope>NUCLEOTIDE SEQUENCE [LARGE SCALE GENOMIC DNA]</scope>
    <source>
        <strain evidence="2">SM23_60</strain>
    </source>
</reference>
<feature type="signal peptide" evidence="1">
    <location>
        <begin position="1"/>
        <end position="19"/>
    </location>
</feature>
<evidence type="ECO:0000313" key="3">
    <source>
        <dbReference type="Proteomes" id="UP000051096"/>
    </source>
</evidence>
<protein>
    <submittedName>
        <fullName evidence="2">Uncharacterized protein</fullName>
    </submittedName>
</protein>
<name>A0A0S8GN69_UNCW3</name>